<evidence type="ECO:0000313" key="4">
    <source>
        <dbReference type="EMBL" id="UVC18018.1"/>
    </source>
</evidence>
<dbReference type="InterPro" id="IPR023347">
    <property type="entry name" value="Lysozyme_dom_sf"/>
</dbReference>
<dbReference type="Proteomes" id="UP001058098">
    <property type="component" value="Chromosome"/>
</dbReference>
<reference evidence="4" key="1">
    <citation type="submission" date="2020-09" db="EMBL/GenBank/DDBJ databases">
        <title>Rhizobia associated with sainfoin plants.</title>
        <authorList>
            <person name="Asharfi S."/>
            <person name="Kuzmanovic N."/>
            <person name="Bunk B."/>
            <person name="Sproeer C."/>
            <person name="Becker M."/>
            <person name="Thuenen T."/>
        </authorList>
    </citation>
    <scope>NUCLEOTIDE SEQUENCE</scope>
    <source>
        <strain evidence="4">OM4</strain>
    </source>
</reference>
<keyword evidence="5" id="KW-1185">Reference proteome</keyword>
<evidence type="ECO:0000313" key="5">
    <source>
        <dbReference type="Proteomes" id="UP001058098"/>
    </source>
</evidence>
<dbReference type="EMBL" id="CP062229">
    <property type="protein sequence ID" value="UVC18018.1"/>
    <property type="molecule type" value="Genomic_DNA"/>
</dbReference>
<dbReference type="Gene3D" id="1.10.530.40">
    <property type="match status" value="1"/>
</dbReference>
<keyword evidence="3" id="KW-0378">Hydrolase</keyword>
<evidence type="ECO:0000256" key="1">
    <source>
        <dbReference type="ARBA" id="ARBA00022529"/>
    </source>
</evidence>
<proteinExistence type="inferred from homology"/>
<organism evidence="4 5">
    <name type="scientific">Mesorhizobium onobrychidis</name>
    <dbReference type="NCBI Taxonomy" id="2775404"/>
    <lineage>
        <taxon>Bacteria</taxon>
        <taxon>Pseudomonadati</taxon>
        <taxon>Pseudomonadota</taxon>
        <taxon>Alphaproteobacteria</taxon>
        <taxon>Hyphomicrobiales</taxon>
        <taxon>Phyllobacteriaceae</taxon>
        <taxon>Mesorhizobium</taxon>
    </lineage>
</organism>
<evidence type="ECO:0000256" key="3">
    <source>
        <dbReference type="RuleBase" id="RU003788"/>
    </source>
</evidence>
<dbReference type="SUPFAM" id="SSF53955">
    <property type="entry name" value="Lysozyme-like"/>
    <property type="match status" value="1"/>
</dbReference>
<dbReference type="EC" id="3.2.1.17" evidence="3"/>
<comment type="catalytic activity">
    <reaction evidence="3">
        <text>Hydrolysis of (1-&gt;4)-beta-linkages between N-acetylmuramic acid and N-acetyl-D-glucosamine residues in a peptidoglycan and between N-acetyl-D-glucosamine residues in chitodextrins.</text>
        <dbReference type="EC" id="3.2.1.17"/>
    </reaction>
</comment>
<comment type="similarity">
    <text evidence="3">Belongs to the glycosyl hydrolase 24 family.</text>
</comment>
<protein>
    <recommendedName>
        <fullName evidence="3">Lysozyme</fullName>
        <ecNumber evidence="3">3.2.1.17</ecNumber>
    </recommendedName>
</protein>
<accession>A0ABY5R3Z3</accession>
<gene>
    <name evidence="4" type="ORF">IHQ72_13580</name>
</gene>
<dbReference type="Pfam" id="PF00959">
    <property type="entry name" value="Phage_lysozyme"/>
    <property type="match status" value="1"/>
</dbReference>
<evidence type="ECO:0000256" key="2">
    <source>
        <dbReference type="ARBA" id="ARBA00022638"/>
    </source>
</evidence>
<dbReference type="InterPro" id="IPR023346">
    <property type="entry name" value="Lysozyme-like_dom_sf"/>
</dbReference>
<dbReference type="InterPro" id="IPR002196">
    <property type="entry name" value="Glyco_hydro_24"/>
</dbReference>
<name>A0ABY5R3Z3_9HYPH</name>
<keyword evidence="1 3" id="KW-0929">Antimicrobial</keyword>
<keyword evidence="3" id="KW-0326">Glycosidase</keyword>
<keyword evidence="2 3" id="KW-0081">Bacteriolytic enzyme</keyword>
<dbReference type="RefSeq" id="WP_258122908.1">
    <property type="nucleotide sequence ID" value="NZ_CP062229.1"/>
</dbReference>
<sequence>MEIRDSAVTRTAGFEAFVEHFYLDTVGKVTIGYGRMIPTADAAAALPLKDSGSDAEEDAKRDEWTLIKSKPAGKPASYYKQFTKLTLLESDAKAMLRENLEGSASDLKTRFPDLDDYPNDAQDALLDMMFNLGLPKFAKAKWPKLFAAVEQKDWMTAATESNRPDVQDLRNEAIHDLFVSAAGASMKLHLAAQIVSESFKDQISQLSNFISTGQGVEKFFPNGITKIKLDVKAGGVEIDFEISGPEQGNLLSSQGAGSRR</sequence>